<dbReference type="OMA" id="WKRRIRY"/>
<accession>A0A1D2NJ98</accession>
<dbReference type="STRING" id="48709.A0A1D2NJ98"/>
<dbReference type="OrthoDB" id="414175at2759"/>
<comment type="caution">
    <text evidence="14">The sequence shown here is derived from an EMBL/GenBank/DDBJ whole genome shotgun (WGS) entry which is preliminary data.</text>
</comment>
<evidence type="ECO:0000256" key="4">
    <source>
        <dbReference type="ARBA" id="ARBA00012557"/>
    </source>
</evidence>
<keyword evidence="9" id="KW-0735">Signal-anchor</keyword>
<dbReference type="PANTHER" id="PTHR23033">
    <property type="entry name" value="BETA1,3-GALACTOSYLTRANSFERASE"/>
    <property type="match status" value="1"/>
</dbReference>
<reference evidence="14 15" key="1">
    <citation type="journal article" date="2016" name="Genome Biol. Evol.">
        <title>Gene Family Evolution Reflects Adaptation to Soil Environmental Stressors in the Genome of the Collembolan Orchesella cincta.</title>
        <authorList>
            <person name="Faddeeva-Vakhrusheva A."/>
            <person name="Derks M.F."/>
            <person name="Anvar S.Y."/>
            <person name="Agamennone V."/>
            <person name="Suring W."/>
            <person name="Smit S."/>
            <person name="van Straalen N.M."/>
            <person name="Roelofs D."/>
        </authorList>
    </citation>
    <scope>NUCLEOTIDE SEQUENCE [LARGE SCALE GENOMIC DNA]</scope>
    <source>
        <tissue evidence="14">Mixed pool</tissue>
    </source>
</reference>
<evidence type="ECO:0000256" key="7">
    <source>
        <dbReference type="ARBA" id="ARBA00022692"/>
    </source>
</evidence>
<evidence type="ECO:0000256" key="9">
    <source>
        <dbReference type="ARBA" id="ARBA00022968"/>
    </source>
</evidence>
<proteinExistence type="inferred from homology"/>
<dbReference type="UniPathway" id="UPA00378"/>
<evidence type="ECO:0000256" key="11">
    <source>
        <dbReference type="ARBA" id="ARBA00023136"/>
    </source>
</evidence>
<dbReference type="InterPro" id="IPR026050">
    <property type="entry name" value="C1GALT1/C1GALT1_chp1"/>
</dbReference>
<comment type="pathway">
    <text evidence="2">Protein modification; protein glycosylation.</text>
</comment>
<keyword evidence="7 12" id="KW-0812">Transmembrane</keyword>
<evidence type="ECO:0000256" key="6">
    <source>
        <dbReference type="ARBA" id="ARBA00022679"/>
    </source>
</evidence>
<name>A0A1D2NJ98_ORCCI</name>
<keyword evidence="6 14" id="KW-0808">Transferase</keyword>
<keyword evidence="8" id="KW-0547">Nucleotide-binding</keyword>
<sequence>MLHFGYRLSNIFSFLLGVVFTTIICLVLLPTIKLSGTRDLAVSVLYLHQNLQKSLQHLESTFSNQSTRDISPLVNTVGSPTVEKSLKKIRVLCWVLTQPSNHKKKAAHVKNTWGRRCDKLVFFSSKNDSTLPTTVVPGAKEGRAGLWGKTHGAFQIIYDKYLNEADFFLKADDDTYVILENLKYLLQNYSSSEPYYFGCYFQVWWKRRIRYHSGGAGYVLSQAAVKSLIEEGYKNTTKKCPSAGAGGAEDVNMGECMTAVNATFVDTRDKKGRYRFLSYTPKNHLLPGRTPGWWKSYVKFYPKWGVDCCSDFAISFHYVAPSDMYVYEYMLYFLRPYGVHSFAGEDVDYNRTLKIDRVV</sequence>
<gene>
    <name evidence="14" type="ORF">Ocin01_01481</name>
</gene>
<dbReference type="Proteomes" id="UP000094527">
    <property type="component" value="Unassembled WGS sequence"/>
</dbReference>
<evidence type="ECO:0000256" key="3">
    <source>
        <dbReference type="ARBA" id="ARBA00006462"/>
    </source>
</evidence>
<evidence type="ECO:0000256" key="10">
    <source>
        <dbReference type="ARBA" id="ARBA00022989"/>
    </source>
</evidence>
<comment type="subcellular location">
    <subcellularLocation>
        <location evidence="1">Membrane</location>
        <topology evidence="1">Single-pass type II membrane protein</topology>
    </subcellularLocation>
</comment>
<keyword evidence="10 12" id="KW-1133">Transmembrane helix</keyword>
<organism evidence="14 15">
    <name type="scientific">Orchesella cincta</name>
    <name type="common">Springtail</name>
    <name type="synonym">Podura cincta</name>
    <dbReference type="NCBI Taxonomy" id="48709"/>
    <lineage>
        <taxon>Eukaryota</taxon>
        <taxon>Metazoa</taxon>
        <taxon>Ecdysozoa</taxon>
        <taxon>Arthropoda</taxon>
        <taxon>Hexapoda</taxon>
        <taxon>Collembola</taxon>
        <taxon>Entomobryomorpha</taxon>
        <taxon>Entomobryoidea</taxon>
        <taxon>Orchesellidae</taxon>
        <taxon>Orchesellinae</taxon>
        <taxon>Orchesella</taxon>
    </lineage>
</organism>
<feature type="domain" description="Fringe-like glycosyltransferase" evidence="13">
    <location>
        <begin position="91"/>
        <end position="259"/>
    </location>
</feature>
<comment type="similarity">
    <text evidence="3">Belongs to the glycosyltransferase 31 family. Beta3-Gal-T subfamily.</text>
</comment>
<evidence type="ECO:0000256" key="8">
    <source>
        <dbReference type="ARBA" id="ARBA00022741"/>
    </source>
</evidence>
<evidence type="ECO:0000259" key="13">
    <source>
        <dbReference type="Pfam" id="PF02434"/>
    </source>
</evidence>
<dbReference type="Pfam" id="PF02434">
    <property type="entry name" value="Fringe"/>
    <property type="match status" value="1"/>
</dbReference>
<dbReference type="GO" id="GO:0000166">
    <property type="term" value="F:nucleotide binding"/>
    <property type="evidence" value="ECO:0007669"/>
    <property type="project" value="UniProtKB-KW"/>
</dbReference>
<protein>
    <recommendedName>
        <fullName evidence="4">N-acetylgalactosaminide beta-1,3-galactosyltransferase</fullName>
        <ecNumber evidence="4">2.4.1.122</ecNumber>
    </recommendedName>
</protein>
<dbReference type="EC" id="2.4.1.122" evidence="4"/>
<evidence type="ECO:0000256" key="12">
    <source>
        <dbReference type="SAM" id="Phobius"/>
    </source>
</evidence>
<dbReference type="GO" id="GO:0016020">
    <property type="term" value="C:membrane"/>
    <property type="evidence" value="ECO:0007669"/>
    <property type="project" value="UniProtKB-SubCell"/>
</dbReference>
<dbReference type="AlphaFoldDB" id="A0A1D2NJ98"/>
<dbReference type="GO" id="GO:0016263">
    <property type="term" value="F:glycoprotein-N-acetylgalactosamine 3-beta-galactosyltransferase activity"/>
    <property type="evidence" value="ECO:0007669"/>
    <property type="project" value="UniProtKB-EC"/>
</dbReference>
<feature type="transmembrane region" description="Helical" evidence="12">
    <location>
        <begin position="12"/>
        <end position="32"/>
    </location>
</feature>
<dbReference type="Gene3D" id="3.90.550.50">
    <property type="match status" value="1"/>
</dbReference>
<evidence type="ECO:0000313" key="14">
    <source>
        <dbReference type="EMBL" id="ODN05185.1"/>
    </source>
</evidence>
<dbReference type="EMBL" id="LJIJ01000028">
    <property type="protein sequence ID" value="ODN05185.1"/>
    <property type="molecule type" value="Genomic_DNA"/>
</dbReference>
<evidence type="ECO:0000313" key="15">
    <source>
        <dbReference type="Proteomes" id="UP000094527"/>
    </source>
</evidence>
<keyword evidence="11 12" id="KW-0472">Membrane</keyword>
<keyword evidence="5 14" id="KW-0328">Glycosyltransferase</keyword>
<dbReference type="PANTHER" id="PTHR23033:SF14">
    <property type="entry name" value="GLYCOPROTEIN-N-ACETYLGALACTOSAMINE 3-BETA-GALACTOSYLTRANSFERASE 1-RELATED"/>
    <property type="match status" value="1"/>
</dbReference>
<keyword evidence="15" id="KW-1185">Reference proteome</keyword>
<evidence type="ECO:0000256" key="2">
    <source>
        <dbReference type="ARBA" id="ARBA00004922"/>
    </source>
</evidence>
<evidence type="ECO:0000256" key="5">
    <source>
        <dbReference type="ARBA" id="ARBA00022676"/>
    </source>
</evidence>
<evidence type="ECO:0000256" key="1">
    <source>
        <dbReference type="ARBA" id="ARBA00004606"/>
    </source>
</evidence>
<dbReference type="InterPro" id="IPR003378">
    <property type="entry name" value="Fringe-like_glycosylTrfase"/>
</dbReference>